<gene>
    <name evidence="1" type="ORF">FEM03_00535</name>
</gene>
<sequence length="185" mass="21013">MTPIKSPISGQTMERVTLEEGLTAFRCTQSGGHYIPATAYWNWLKRQPERLPHFPDGGDALDLSQDTATPLFCPETGTLMTRFRVGHGFPFSINRSITGGLWLDGGEWEALRQRNFHDELHLIFTAPWQRAVRGSEARAVYEQRLKETLGESLLAQLTELRDALEDHPHHSLAIAYLTENDRSRI</sequence>
<comment type="caution">
    <text evidence="1">The sequence shown here is derived from an EMBL/GenBank/DDBJ whole genome shotgun (WGS) entry which is preliminary data.</text>
</comment>
<dbReference type="AlphaFoldDB" id="A0A5R8KK14"/>
<reference evidence="1 2" key="1">
    <citation type="submission" date="2019-05" db="EMBL/GenBank/DDBJ databases">
        <title>Verrucobacter flavum gen. nov., sp. nov. a new member of the family Verrucomicrobiaceae.</title>
        <authorList>
            <person name="Szuroczki S."/>
            <person name="Abbaszade G."/>
            <person name="Szabo A."/>
            <person name="Felfoldi T."/>
            <person name="Schumann P."/>
            <person name="Boka K."/>
            <person name="Keki Z."/>
            <person name="Toumi M."/>
            <person name="Toth E."/>
        </authorList>
    </citation>
    <scope>NUCLEOTIDE SEQUENCE [LARGE SCALE GENOMIC DNA]</scope>
    <source>
        <strain evidence="1 2">MG-N-17</strain>
    </source>
</reference>
<evidence type="ECO:0000313" key="2">
    <source>
        <dbReference type="Proteomes" id="UP000306196"/>
    </source>
</evidence>
<dbReference type="OrthoDB" id="9814037at2"/>
<dbReference type="Proteomes" id="UP000306196">
    <property type="component" value="Unassembled WGS sequence"/>
</dbReference>
<evidence type="ECO:0000313" key="1">
    <source>
        <dbReference type="EMBL" id="TLD72597.1"/>
    </source>
</evidence>
<organism evidence="1 2">
    <name type="scientific">Phragmitibacter flavus</name>
    <dbReference type="NCBI Taxonomy" id="2576071"/>
    <lineage>
        <taxon>Bacteria</taxon>
        <taxon>Pseudomonadati</taxon>
        <taxon>Verrucomicrobiota</taxon>
        <taxon>Verrucomicrobiia</taxon>
        <taxon>Verrucomicrobiales</taxon>
        <taxon>Verrucomicrobiaceae</taxon>
        <taxon>Phragmitibacter</taxon>
    </lineage>
</organism>
<accession>A0A5R8KK14</accession>
<proteinExistence type="predicted"/>
<name>A0A5R8KK14_9BACT</name>
<dbReference type="RefSeq" id="WP_138084220.1">
    <property type="nucleotide sequence ID" value="NZ_VAUV01000001.1"/>
</dbReference>
<dbReference type="EMBL" id="VAUV01000001">
    <property type="protein sequence ID" value="TLD72597.1"/>
    <property type="molecule type" value="Genomic_DNA"/>
</dbReference>
<protein>
    <submittedName>
        <fullName evidence="1">Uncharacterized protein</fullName>
    </submittedName>
</protein>
<keyword evidence="2" id="KW-1185">Reference proteome</keyword>